<organism evidence="2 3">
    <name type="scientific">Streptomyces caeni</name>
    <dbReference type="NCBI Taxonomy" id="2307231"/>
    <lineage>
        <taxon>Bacteria</taxon>
        <taxon>Bacillati</taxon>
        <taxon>Actinomycetota</taxon>
        <taxon>Actinomycetes</taxon>
        <taxon>Kitasatosporales</taxon>
        <taxon>Streptomycetaceae</taxon>
        <taxon>Streptomyces</taxon>
    </lineage>
</organism>
<dbReference type="Gene3D" id="2.60.40.1890">
    <property type="entry name" value="PCu(A)C copper chaperone"/>
    <property type="match status" value="1"/>
</dbReference>
<proteinExistence type="predicted"/>
<dbReference type="InterPro" id="IPR007410">
    <property type="entry name" value="LpqE-like"/>
</dbReference>
<evidence type="ECO:0000313" key="2">
    <source>
        <dbReference type="EMBL" id="MFD1661323.1"/>
    </source>
</evidence>
<feature type="chain" id="PRO_5046715332" evidence="1">
    <location>
        <begin position="27"/>
        <end position="156"/>
    </location>
</feature>
<accession>A0ABW4IWN4</accession>
<dbReference type="Pfam" id="PF04314">
    <property type="entry name" value="PCuAC"/>
    <property type="match status" value="1"/>
</dbReference>
<dbReference type="RefSeq" id="WP_381087001.1">
    <property type="nucleotide sequence ID" value="NZ_JBHUDX010000072.1"/>
</dbReference>
<evidence type="ECO:0000313" key="3">
    <source>
        <dbReference type="Proteomes" id="UP001597261"/>
    </source>
</evidence>
<dbReference type="Proteomes" id="UP001597261">
    <property type="component" value="Unassembled WGS sequence"/>
</dbReference>
<dbReference type="SUPFAM" id="SSF110087">
    <property type="entry name" value="DR1885-like metal-binding protein"/>
    <property type="match status" value="1"/>
</dbReference>
<reference evidence="3" key="1">
    <citation type="journal article" date="2019" name="Int. J. Syst. Evol. Microbiol.">
        <title>The Global Catalogue of Microorganisms (GCM) 10K type strain sequencing project: providing services to taxonomists for standard genome sequencing and annotation.</title>
        <authorList>
            <consortium name="The Broad Institute Genomics Platform"/>
            <consortium name="The Broad Institute Genome Sequencing Center for Infectious Disease"/>
            <person name="Wu L."/>
            <person name="Ma J."/>
        </authorList>
    </citation>
    <scope>NUCLEOTIDE SEQUENCE [LARGE SCALE GENOMIC DNA]</scope>
    <source>
        <strain evidence="3">CGMCC 1.12470</strain>
    </source>
</reference>
<comment type="caution">
    <text evidence="2">The sequence shown here is derived from an EMBL/GenBank/DDBJ whole genome shotgun (WGS) entry which is preliminary data.</text>
</comment>
<dbReference type="EMBL" id="JBHUDX010000072">
    <property type="protein sequence ID" value="MFD1661323.1"/>
    <property type="molecule type" value="Genomic_DNA"/>
</dbReference>
<feature type="signal peptide" evidence="1">
    <location>
        <begin position="1"/>
        <end position="26"/>
    </location>
</feature>
<keyword evidence="1" id="KW-0732">Signal</keyword>
<sequence length="156" mass="16135">MNRRLFFPAVAIAAGLMLTGCGSSDASGGSSAAKPELKVTGAYMPEPVTGDMAAGYFTVTNSGGADSLTSVTSDLTDDITLHSTTGGAMREEKSFAVPAEGRLVLGSGGNHLMFAKLGHRPRQGEKVSVQLHFARSGTVTVEMPVKSATYQPMTGH</sequence>
<evidence type="ECO:0000256" key="1">
    <source>
        <dbReference type="SAM" id="SignalP"/>
    </source>
</evidence>
<dbReference type="PANTHER" id="PTHR36302:SF1">
    <property type="entry name" value="COPPER CHAPERONE PCU(A)C"/>
    <property type="match status" value="1"/>
</dbReference>
<dbReference type="PANTHER" id="PTHR36302">
    <property type="entry name" value="BLR7088 PROTEIN"/>
    <property type="match status" value="1"/>
</dbReference>
<gene>
    <name evidence="2" type="ORF">ACFSL4_24730</name>
</gene>
<dbReference type="InterPro" id="IPR036182">
    <property type="entry name" value="PCuAC_sf"/>
</dbReference>
<name>A0ABW4IWN4_9ACTN</name>
<protein>
    <submittedName>
        <fullName evidence="2">Copper chaperone PCu(A)C</fullName>
    </submittedName>
</protein>
<keyword evidence="3" id="KW-1185">Reference proteome</keyword>
<dbReference type="PROSITE" id="PS51257">
    <property type="entry name" value="PROKAR_LIPOPROTEIN"/>
    <property type="match status" value="1"/>
</dbReference>
<dbReference type="InterPro" id="IPR058248">
    <property type="entry name" value="Lxx211020-like"/>
</dbReference>